<name>A0A811KBD3_9BILA</name>
<accession>A0A811KBD3</accession>
<evidence type="ECO:0000313" key="14">
    <source>
        <dbReference type="Proteomes" id="UP000614601"/>
    </source>
</evidence>
<organism evidence="13 14">
    <name type="scientific">Bursaphelenchus okinawaensis</name>
    <dbReference type="NCBI Taxonomy" id="465554"/>
    <lineage>
        <taxon>Eukaryota</taxon>
        <taxon>Metazoa</taxon>
        <taxon>Ecdysozoa</taxon>
        <taxon>Nematoda</taxon>
        <taxon>Chromadorea</taxon>
        <taxon>Rhabditida</taxon>
        <taxon>Tylenchina</taxon>
        <taxon>Tylenchomorpha</taxon>
        <taxon>Aphelenchoidea</taxon>
        <taxon>Aphelenchoididae</taxon>
        <taxon>Bursaphelenchus</taxon>
    </lineage>
</organism>
<evidence type="ECO:0000256" key="6">
    <source>
        <dbReference type="ARBA" id="ARBA00022490"/>
    </source>
</evidence>
<evidence type="ECO:0000256" key="10">
    <source>
        <dbReference type="ARBA" id="ARBA00023242"/>
    </source>
</evidence>
<evidence type="ECO:0000256" key="2">
    <source>
        <dbReference type="ARBA" id="ARBA00004123"/>
    </source>
</evidence>
<keyword evidence="7" id="KW-0479">Metal-binding</keyword>
<dbReference type="FunFam" id="3.40.50.10890:FF:000002">
    <property type="entry name" value="Integrator complex subunit 11"/>
    <property type="match status" value="1"/>
</dbReference>
<feature type="domain" description="Beta-Casp" evidence="12">
    <location>
        <begin position="362"/>
        <end position="480"/>
    </location>
</feature>
<dbReference type="GO" id="GO:0005634">
    <property type="term" value="C:nucleus"/>
    <property type="evidence" value="ECO:0007669"/>
    <property type="project" value="UniProtKB-SubCell"/>
</dbReference>
<evidence type="ECO:0000256" key="8">
    <source>
        <dbReference type="ARBA" id="ARBA00022801"/>
    </source>
</evidence>
<evidence type="ECO:0000256" key="1">
    <source>
        <dbReference type="ARBA" id="ARBA00001947"/>
    </source>
</evidence>
<dbReference type="SMART" id="SM01027">
    <property type="entry name" value="Beta-Casp"/>
    <property type="match status" value="1"/>
</dbReference>
<feature type="signal peptide" evidence="11">
    <location>
        <begin position="1"/>
        <end position="17"/>
    </location>
</feature>
<dbReference type="Gene3D" id="2.60.110.10">
    <property type="entry name" value="Thaumatin"/>
    <property type="match status" value="2"/>
</dbReference>
<evidence type="ECO:0000256" key="3">
    <source>
        <dbReference type="ARBA" id="ARBA00004496"/>
    </source>
</evidence>
<dbReference type="Pfam" id="PF07521">
    <property type="entry name" value="RMMBL"/>
    <property type="match status" value="1"/>
</dbReference>
<comment type="subcellular location">
    <subcellularLocation>
        <location evidence="3">Cytoplasm</location>
    </subcellularLocation>
    <subcellularLocation>
        <location evidence="2">Nucleus</location>
    </subcellularLocation>
</comment>
<dbReference type="SUPFAM" id="SSF56281">
    <property type="entry name" value="Metallo-hydrolase/oxidoreductase"/>
    <property type="match status" value="1"/>
</dbReference>
<dbReference type="InterPro" id="IPR011108">
    <property type="entry name" value="RMMBL"/>
</dbReference>
<dbReference type="InterPro" id="IPR036866">
    <property type="entry name" value="RibonucZ/Hydroxyglut_hydro"/>
</dbReference>
<dbReference type="Pfam" id="PF10996">
    <property type="entry name" value="Beta-Casp"/>
    <property type="match status" value="1"/>
</dbReference>
<dbReference type="Proteomes" id="UP000783686">
    <property type="component" value="Unassembled WGS sequence"/>
</dbReference>
<evidence type="ECO:0000256" key="7">
    <source>
        <dbReference type="ARBA" id="ARBA00022723"/>
    </source>
</evidence>
<proteinExistence type="inferred from homology"/>
<evidence type="ECO:0000256" key="5">
    <source>
        <dbReference type="ARBA" id="ARBA00016810"/>
    </source>
</evidence>
<dbReference type="PANTHER" id="PTHR11203">
    <property type="entry name" value="CLEAVAGE AND POLYADENYLATION SPECIFICITY FACTOR FAMILY MEMBER"/>
    <property type="match status" value="1"/>
</dbReference>
<dbReference type="GO" id="GO:0016180">
    <property type="term" value="P:snRNA processing"/>
    <property type="evidence" value="ECO:0007669"/>
    <property type="project" value="TreeGrafter"/>
</dbReference>
<keyword evidence="8" id="KW-0378">Hydrolase</keyword>
<keyword evidence="9" id="KW-0862">Zinc</keyword>
<dbReference type="Gene3D" id="3.60.15.10">
    <property type="entry name" value="Ribonuclease Z/Hydroxyacylglutathione hydrolase-like"/>
    <property type="match status" value="1"/>
</dbReference>
<feature type="chain" id="PRO_5035594724" description="Integrator complex subunit 11" evidence="11">
    <location>
        <begin position="18"/>
        <end position="712"/>
    </location>
</feature>
<reference evidence="13" key="1">
    <citation type="submission" date="2020-09" db="EMBL/GenBank/DDBJ databases">
        <authorList>
            <person name="Kikuchi T."/>
        </authorList>
    </citation>
    <scope>NUCLEOTIDE SEQUENCE</scope>
    <source>
        <strain evidence="13">SH1</strain>
    </source>
</reference>
<evidence type="ECO:0000259" key="12">
    <source>
        <dbReference type="SMART" id="SM01027"/>
    </source>
</evidence>
<sequence>MKSFVIFFTVAICCIYAGELTIVNQCTDPVTVVKTVPGGAQTTQCQLAVGESCVQNYTTGVMNFRHNYGSGHTIAEFSFGNSDGNDNYDLNVIEGFDIGMQIIPEDGGHVAECATANCTDAYHSSSDNHTYGVPSGSPFTLNLCQFDNVDSSSAASAPATTLTINNQCTDPVTVVKTVTGGAQTVQCQLAVGESCSQTYTTGVMNFRHNYGSGHTIAEFSFGNSNGNSNYDLNVIEGFDIGMQIIPEDGGHVAECATADCTDAYHSSSDNHTYGVPAGNPFTLNLCQFDAVSGDFNMTPDRHLGAAHVFAGLKPDLLITETTYASTIRDSKRARERDFLQKISDTVFDGGKVLIPVFALGRVQELCILLESYWERLGLKVPIYCSAGLADRATKYYRLFIGWTNEKIKKNFVQRNMFDFKHISPLDPSYVDAPGPMVVFSTPGMLHGGQSLRIFKKWCGDEKNLIIMPGYCTAGTVGAKVIAGAKKVMIDQKEYDVNMRVEYMSFSAHADAKGIMLLIRDVEPANVIFVHGEESKMEFLKGKVEKQFKIPVFKPANGETIVINTPLKVFVDIPTSLIQKSMEIVGPKASKKYCPIRGCFIMDNDTKKLQFVSQDEAANKLGVKLHSITFSEVFEMPNNLNLKQLAMILKKFDPELQEKTDGIDMFDSEVLIASVPNEPRQVEIIWDDDRENWLDVLVDEIGAKKIGEAGELV</sequence>
<dbReference type="InterPro" id="IPR022712">
    <property type="entry name" value="Beta_Casp"/>
</dbReference>
<dbReference type="GO" id="GO:0046872">
    <property type="term" value="F:metal ion binding"/>
    <property type="evidence" value="ECO:0007669"/>
    <property type="project" value="UniProtKB-KW"/>
</dbReference>
<dbReference type="Gene3D" id="3.40.50.10890">
    <property type="match status" value="1"/>
</dbReference>
<dbReference type="InterPro" id="IPR050698">
    <property type="entry name" value="MBL"/>
</dbReference>
<dbReference type="InterPro" id="IPR037176">
    <property type="entry name" value="Osmotin/thaumatin-like_sf"/>
</dbReference>
<dbReference type="EMBL" id="CAJFDH010000002">
    <property type="protein sequence ID" value="CAD5212674.1"/>
    <property type="molecule type" value="Genomic_DNA"/>
</dbReference>
<evidence type="ECO:0000256" key="4">
    <source>
        <dbReference type="ARBA" id="ARBA00007093"/>
    </source>
</evidence>
<protein>
    <recommendedName>
        <fullName evidence="5">Integrator complex subunit 11</fullName>
    </recommendedName>
</protein>
<evidence type="ECO:0000256" key="9">
    <source>
        <dbReference type="ARBA" id="ARBA00022833"/>
    </source>
</evidence>
<comment type="similarity">
    <text evidence="4">Belongs to the metallo-beta-lactamase superfamily. RNA-metabolizing metallo-beta-lactamase-like family. INTS11 subfamily.</text>
</comment>
<dbReference type="GO" id="GO:0004521">
    <property type="term" value="F:RNA endonuclease activity"/>
    <property type="evidence" value="ECO:0007669"/>
    <property type="project" value="TreeGrafter"/>
</dbReference>
<keyword evidence="10" id="KW-0539">Nucleus</keyword>
<dbReference type="AlphaFoldDB" id="A0A811KBD3"/>
<gene>
    <name evidence="13" type="ORF">BOKJ2_LOCUS4475</name>
</gene>
<dbReference type="PANTHER" id="PTHR11203:SF37">
    <property type="entry name" value="INTEGRATOR COMPLEX SUBUNIT 11"/>
    <property type="match status" value="1"/>
</dbReference>
<keyword evidence="14" id="KW-1185">Reference proteome</keyword>
<dbReference type="Proteomes" id="UP000614601">
    <property type="component" value="Unassembled WGS sequence"/>
</dbReference>
<dbReference type="GO" id="GO:0016787">
    <property type="term" value="F:hydrolase activity"/>
    <property type="evidence" value="ECO:0007669"/>
    <property type="project" value="UniProtKB-KW"/>
</dbReference>
<comment type="cofactor">
    <cofactor evidence="1">
        <name>Zn(2+)</name>
        <dbReference type="ChEBI" id="CHEBI:29105"/>
    </cofactor>
</comment>
<dbReference type="SUPFAM" id="SSF49870">
    <property type="entry name" value="Osmotin, thaumatin-like protein"/>
    <property type="match status" value="2"/>
</dbReference>
<keyword evidence="6" id="KW-0963">Cytoplasm</keyword>
<evidence type="ECO:0000313" key="13">
    <source>
        <dbReference type="EMBL" id="CAD5212674.1"/>
    </source>
</evidence>
<comment type="caution">
    <text evidence="13">The sequence shown here is derived from an EMBL/GenBank/DDBJ whole genome shotgun (WGS) entry which is preliminary data.</text>
</comment>
<keyword evidence="11" id="KW-0732">Signal</keyword>
<dbReference type="EMBL" id="CAJFCW020000002">
    <property type="protein sequence ID" value="CAG9097216.1"/>
    <property type="molecule type" value="Genomic_DNA"/>
</dbReference>
<evidence type="ECO:0000256" key="11">
    <source>
        <dbReference type="SAM" id="SignalP"/>
    </source>
</evidence>
<dbReference type="OrthoDB" id="10249535at2759"/>
<dbReference type="GO" id="GO:0005737">
    <property type="term" value="C:cytoplasm"/>
    <property type="evidence" value="ECO:0007669"/>
    <property type="project" value="UniProtKB-SubCell"/>
</dbReference>